<evidence type="ECO:0000313" key="3">
    <source>
        <dbReference type="Proteomes" id="UP000572635"/>
    </source>
</evidence>
<accession>A0A7W8VBS1</accession>
<dbReference type="GO" id="GO:0003824">
    <property type="term" value="F:catalytic activity"/>
    <property type="evidence" value="ECO:0007669"/>
    <property type="project" value="UniProtKB-ARBA"/>
</dbReference>
<dbReference type="Proteomes" id="UP000572635">
    <property type="component" value="Unassembled WGS sequence"/>
</dbReference>
<reference evidence="2 3" key="1">
    <citation type="submission" date="2020-08" db="EMBL/GenBank/DDBJ databases">
        <title>Sequencing the genomes of 1000 actinobacteria strains.</title>
        <authorList>
            <person name="Klenk H.-P."/>
        </authorList>
    </citation>
    <scope>NUCLEOTIDE SEQUENCE [LARGE SCALE GENOMIC DNA]</scope>
    <source>
        <strain evidence="2 3">DSM 44551</strain>
    </source>
</reference>
<protein>
    <recommendedName>
        <fullName evidence="1">AB hydrolase-1 domain-containing protein</fullName>
    </recommendedName>
</protein>
<keyword evidence="3" id="KW-1185">Reference proteome</keyword>
<proteinExistence type="predicted"/>
<dbReference type="EMBL" id="JACHDB010000001">
    <property type="protein sequence ID" value="MBB5430661.1"/>
    <property type="molecule type" value="Genomic_DNA"/>
</dbReference>
<dbReference type="InterPro" id="IPR000073">
    <property type="entry name" value="AB_hydrolase_1"/>
</dbReference>
<dbReference type="RefSeq" id="WP_184388695.1">
    <property type="nucleotide sequence ID" value="NZ_JACHDB010000001.1"/>
</dbReference>
<sequence>MQTAISRDGTRIAYERRGTGPALILVHGTAGRRALDPPGGLAALLSDSFTVFGYDRRGRGGAPEPGGIVQREVDDIAALIGAAGGRAFLFGMSSGAVPALEAASRGLAVAALALYEPPFAAGGGRAPLPADYAERVGALAEEGRRAEAVDYFLTEAVGVPAEELEPIRRDPSYALMQEAAHTLAYDGVLVAEAVSGTPPPARRWEGVRAPVLVASGERSEPFYGLGADALAAVLSDVRRAVVRGQDHAVRPEAIAPVLRGFFTEMAARS</sequence>
<evidence type="ECO:0000259" key="1">
    <source>
        <dbReference type="Pfam" id="PF12697"/>
    </source>
</evidence>
<dbReference type="InterPro" id="IPR029058">
    <property type="entry name" value="AB_hydrolase_fold"/>
</dbReference>
<name>A0A7W8VBS1_9ACTN</name>
<dbReference type="Pfam" id="PF12697">
    <property type="entry name" value="Abhydrolase_6"/>
    <property type="match status" value="1"/>
</dbReference>
<dbReference type="Gene3D" id="3.40.50.1820">
    <property type="entry name" value="alpha/beta hydrolase"/>
    <property type="match status" value="1"/>
</dbReference>
<organism evidence="2 3">
    <name type="scientific">Nocardiopsis composta</name>
    <dbReference type="NCBI Taxonomy" id="157465"/>
    <lineage>
        <taxon>Bacteria</taxon>
        <taxon>Bacillati</taxon>
        <taxon>Actinomycetota</taxon>
        <taxon>Actinomycetes</taxon>
        <taxon>Streptosporangiales</taxon>
        <taxon>Nocardiopsidaceae</taxon>
        <taxon>Nocardiopsis</taxon>
    </lineage>
</organism>
<comment type="caution">
    <text evidence="2">The sequence shown here is derived from an EMBL/GenBank/DDBJ whole genome shotgun (WGS) entry which is preliminary data.</text>
</comment>
<dbReference type="SUPFAM" id="SSF53474">
    <property type="entry name" value="alpha/beta-Hydrolases"/>
    <property type="match status" value="1"/>
</dbReference>
<dbReference type="AlphaFoldDB" id="A0A7W8VBS1"/>
<evidence type="ECO:0000313" key="2">
    <source>
        <dbReference type="EMBL" id="MBB5430661.1"/>
    </source>
</evidence>
<feature type="domain" description="AB hydrolase-1" evidence="1">
    <location>
        <begin position="23"/>
        <end position="255"/>
    </location>
</feature>
<gene>
    <name evidence="2" type="ORF">HDA36_000745</name>
</gene>